<evidence type="ECO:0000256" key="4">
    <source>
        <dbReference type="RuleBase" id="RU003968"/>
    </source>
</evidence>
<name>A0AAN6S3E7_9PEZI</name>
<keyword evidence="3 4" id="KW-0274">FAD</keyword>
<protein>
    <submittedName>
        <fullName evidence="8">GMC oxidoreductase</fullName>
    </submittedName>
</protein>
<feature type="domain" description="Glucose-methanol-choline oxidoreductase N-terminal" evidence="7">
    <location>
        <begin position="245"/>
        <end position="259"/>
    </location>
</feature>
<dbReference type="InterPro" id="IPR000172">
    <property type="entry name" value="GMC_OxRdtase_N"/>
</dbReference>
<feature type="region of interest" description="Disordered" evidence="5">
    <location>
        <begin position="14"/>
        <end position="35"/>
    </location>
</feature>
<evidence type="ECO:0000256" key="5">
    <source>
        <dbReference type="SAM" id="MobiDB-lite"/>
    </source>
</evidence>
<dbReference type="Pfam" id="PF05199">
    <property type="entry name" value="GMC_oxred_C"/>
    <property type="match status" value="1"/>
</dbReference>
<reference evidence="9" key="1">
    <citation type="journal article" date="2023" name="Mol. Phylogenet. Evol.">
        <title>Genome-scale phylogeny and comparative genomics of the fungal order Sordariales.</title>
        <authorList>
            <person name="Hensen N."/>
            <person name="Bonometti L."/>
            <person name="Westerberg I."/>
            <person name="Brannstrom I.O."/>
            <person name="Guillou S."/>
            <person name="Cros-Aarteil S."/>
            <person name="Calhoun S."/>
            <person name="Haridas S."/>
            <person name="Kuo A."/>
            <person name="Mondo S."/>
            <person name="Pangilinan J."/>
            <person name="Riley R."/>
            <person name="LaButti K."/>
            <person name="Andreopoulos B."/>
            <person name="Lipzen A."/>
            <person name="Chen C."/>
            <person name="Yan M."/>
            <person name="Daum C."/>
            <person name="Ng V."/>
            <person name="Clum A."/>
            <person name="Steindorff A."/>
            <person name="Ohm R.A."/>
            <person name="Martin F."/>
            <person name="Silar P."/>
            <person name="Natvig D.O."/>
            <person name="Lalanne C."/>
            <person name="Gautier V."/>
            <person name="Ament-Velasquez S.L."/>
            <person name="Kruys A."/>
            <person name="Hutchinson M.I."/>
            <person name="Powell A.J."/>
            <person name="Barry K."/>
            <person name="Miller A.N."/>
            <person name="Grigoriev I.V."/>
            <person name="Debuchy R."/>
            <person name="Gladieux P."/>
            <person name="Hiltunen Thoren M."/>
            <person name="Johannesson H."/>
        </authorList>
    </citation>
    <scope>NUCLEOTIDE SEQUENCE [LARGE SCALE GENOMIC DNA]</scope>
    <source>
        <strain evidence="9">CBS 340.73</strain>
    </source>
</reference>
<comment type="cofactor">
    <cofactor evidence="3">
        <name>FAD</name>
        <dbReference type="ChEBI" id="CHEBI:57692"/>
    </cofactor>
</comment>
<dbReference type="Gene3D" id="3.50.50.60">
    <property type="entry name" value="FAD/NAD(P)-binding domain"/>
    <property type="match status" value="2"/>
</dbReference>
<dbReference type="SUPFAM" id="SSF54373">
    <property type="entry name" value="FAD-linked reductases, C-terminal domain"/>
    <property type="match status" value="1"/>
</dbReference>
<comment type="caution">
    <text evidence="8">The sequence shown here is derived from an EMBL/GenBank/DDBJ whole genome shotgun (WGS) entry which is preliminary data.</text>
</comment>
<evidence type="ECO:0000313" key="8">
    <source>
        <dbReference type="EMBL" id="KAK3938553.1"/>
    </source>
</evidence>
<organism evidence="8 9">
    <name type="scientific">Diplogelasinospora grovesii</name>
    <dbReference type="NCBI Taxonomy" id="303347"/>
    <lineage>
        <taxon>Eukaryota</taxon>
        <taxon>Fungi</taxon>
        <taxon>Dikarya</taxon>
        <taxon>Ascomycota</taxon>
        <taxon>Pezizomycotina</taxon>
        <taxon>Sordariomycetes</taxon>
        <taxon>Sordariomycetidae</taxon>
        <taxon>Sordariales</taxon>
        <taxon>Diplogelasinosporaceae</taxon>
        <taxon>Diplogelasinospora</taxon>
    </lineage>
</organism>
<dbReference type="AlphaFoldDB" id="A0AAN6S3E7"/>
<feature type="domain" description="Glucose-methanol-choline oxidoreductase N-terminal" evidence="6">
    <location>
        <begin position="114"/>
        <end position="137"/>
    </location>
</feature>
<dbReference type="PANTHER" id="PTHR11552:SF115">
    <property type="entry name" value="DEHYDROGENASE XPTC-RELATED"/>
    <property type="match status" value="1"/>
</dbReference>
<evidence type="ECO:0000256" key="3">
    <source>
        <dbReference type="PIRSR" id="PIRSR000137-2"/>
    </source>
</evidence>
<dbReference type="Proteomes" id="UP001303473">
    <property type="component" value="Unassembled WGS sequence"/>
</dbReference>
<keyword evidence="4" id="KW-0285">Flavoprotein</keyword>
<dbReference type="GO" id="GO:0050660">
    <property type="term" value="F:flavin adenine dinucleotide binding"/>
    <property type="evidence" value="ECO:0007669"/>
    <property type="project" value="InterPro"/>
</dbReference>
<gene>
    <name evidence="8" type="ORF">QBC46DRAFT_451092</name>
</gene>
<dbReference type="Pfam" id="PF00732">
    <property type="entry name" value="GMC_oxred_N"/>
    <property type="match status" value="2"/>
</dbReference>
<comment type="similarity">
    <text evidence="1 4">Belongs to the GMC oxidoreductase family.</text>
</comment>
<dbReference type="PANTHER" id="PTHR11552">
    <property type="entry name" value="GLUCOSE-METHANOL-CHOLINE GMC OXIDOREDUCTASE"/>
    <property type="match status" value="1"/>
</dbReference>
<accession>A0AAN6S3E7</accession>
<dbReference type="InterPro" id="IPR007867">
    <property type="entry name" value="GMC_OxRtase_C"/>
</dbReference>
<dbReference type="GO" id="GO:0044550">
    <property type="term" value="P:secondary metabolite biosynthetic process"/>
    <property type="evidence" value="ECO:0007669"/>
    <property type="project" value="TreeGrafter"/>
</dbReference>
<feature type="active site" description="Proton donor" evidence="2">
    <location>
        <position position="500"/>
    </location>
</feature>
<dbReference type="Gene3D" id="3.30.560.10">
    <property type="entry name" value="Glucose Oxidase, domain 3"/>
    <property type="match status" value="2"/>
</dbReference>
<dbReference type="PROSITE" id="PS00624">
    <property type="entry name" value="GMC_OXRED_2"/>
    <property type="match status" value="1"/>
</dbReference>
<dbReference type="PROSITE" id="PS00623">
    <property type="entry name" value="GMC_OXRED_1"/>
    <property type="match status" value="1"/>
</dbReference>
<feature type="active site" description="Proton acceptor" evidence="2">
    <location>
        <position position="543"/>
    </location>
</feature>
<dbReference type="SUPFAM" id="SSF51905">
    <property type="entry name" value="FAD/NAD(P)-binding domain"/>
    <property type="match status" value="1"/>
</dbReference>
<dbReference type="GO" id="GO:0016614">
    <property type="term" value="F:oxidoreductase activity, acting on CH-OH group of donors"/>
    <property type="evidence" value="ECO:0007669"/>
    <property type="project" value="InterPro"/>
</dbReference>
<keyword evidence="9" id="KW-1185">Reference proteome</keyword>
<proteinExistence type="inferred from homology"/>
<dbReference type="InterPro" id="IPR012132">
    <property type="entry name" value="GMC_OxRdtase"/>
</dbReference>
<feature type="compositionally biased region" description="Basic and acidic residues" evidence="5">
    <location>
        <begin position="23"/>
        <end position="35"/>
    </location>
</feature>
<evidence type="ECO:0000256" key="1">
    <source>
        <dbReference type="ARBA" id="ARBA00010790"/>
    </source>
</evidence>
<evidence type="ECO:0000256" key="2">
    <source>
        <dbReference type="PIRSR" id="PIRSR000137-1"/>
    </source>
</evidence>
<feature type="binding site" evidence="3">
    <location>
        <begin position="124"/>
        <end position="127"/>
    </location>
    <ligand>
        <name>FAD</name>
        <dbReference type="ChEBI" id="CHEBI:57692"/>
    </ligand>
</feature>
<dbReference type="EMBL" id="MU853827">
    <property type="protein sequence ID" value="KAK3938553.1"/>
    <property type="molecule type" value="Genomic_DNA"/>
</dbReference>
<sequence length="572" mass="61192">MRLAIVSTISPLSSAAVAGPGPRADDKKPASTDDSHDHIIVGGGTAGNALATRLSQGLARARILVIEAGPAALDDLDINCPGKRGSTLGGKYDWNLTITPQPGIKNRVMTVNRGKVLGGTSALNVMVWDRAASKEYDSWEDVGNKGWNWKSMISAMNKAENVGGRNSDLYTGSAGGKGPVHAVINRNHPEHENAWIPTVQALGVPANTESLGYRCDVSAELDRPYTLKQPTRRITARKEVILSAGAIQSPNLLELSGVGQQPVLSAAGIPQIVDLPGVGENYQDHVRVAISYQLEDGLTSGDRLRYDPEFAASEFAKWVNGEMSWHDGVRGGIAFANFKQILPGGDDTALRSLAYDAIGGSHSPLDKKKLQFLDDASIPQVELIFSDGYTGLQGYPAVGSPLYGKNSLSFIAGLMHPLSRGSVHVNPANPAGNPIIDPRYLDNEHDVQALIGAVKFCPEIARTEPRKSALLSEYDPGLETVQTDEQWEEFVRSTMLSICHPSNTYAMLPEKDGGVVGEELKVHGTTNLRVVDASVIPVQISAHIQTAVYGIAERAAEMIISDDSATALASQW</sequence>
<feature type="binding site" evidence="3">
    <location>
        <position position="120"/>
    </location>
    <ligand>
        <name>FAD</name>
        <dbReference type="ChEBI" id="CHEBI:57692"/>
    </ligand>
</feature>
<evidence type="ECO:0000313" key="9">
    <source>
        <dbReference type="Proteomes" id="UP001303473"/>
    </source>
</evidence>
<dbReference type="InterPro" id="IPR036188">
    <property type="entry name" value="FAD/NAD-bd_sf"/>
</dbReference>
<dbReference type="PIRSF" id="PIRSF000137">
    <property type="entry name" value="Alcohol_oxidase"/>
    <property type="match status" value="1"/>
</dbReference>
<evidence type="ECO:0000259" key="6">
    <source>
        <dbReference type="PROSITE" id="PS00623"/>
    </source>
</evidence>
<feature type="binding site" evidence="3">
    <location>
        <position position="116"/>
    </location>
    <ligand>
        <name>FAD</name>
        <dbReference type="ChEBI" id="CHEBI:57692"/>
    </ligand>
</feature>
<evidence type="ECO:0000259" key="7">
    <source>
        <dbReference type="PROSITE" id="PS00624"/>
    </source>
</evidence>